<dbReference type="Proteomes" id="UP000300879">
    <property type="component" value="Chromosome"/>
</dbReference>
<name>A0A4P8XNE7_9BACL</name>
<accession>A0A4P8XNE7</accession>
<dbReference type="AlphaFoldDB" id="A0A4P8XNE7"/>
<sequence length="51" mass="6460">MQSFSEEKAWILYEREQMVYIESKHDFDMFWIRYNNARVQSASCSRKWRDY</sequence>
<protein>
    <submittedName>
        <fullName evidence="1">Uncharacterized protein</fullName>
    </submittedName>
</protein>
<dbReference type="KEGG" id="palo:E6C60_2379"/>
<evidence type="ECO:0000313" key="2">
    <source>
        <dbReference type="Proteomes" id="UP000300879"/>
    </source>
</evidence>
<reference evidence="1 2" key="1">
    <citation type="submission" date="2019-05" db="EMBL/GenBank/DDBJ databases">
        <authorList>
            <person name="Chen C."/>
        </authorList>
    </citation>
    <scope>NUCLEOTIDE SEQUENCE [LARGE SCALE GENOMIC DNA]</scope>
    <source>
        <strain evidence="1 2">HB172198</strain>
    </source>
</reference>
<dbReference type="EMBL" id="CP040396">
    <property type="protein sequence ID" value="QCT03091.1"/>
    <property type="molecule type" value="Genomic_DNA"/>
</dbReference>
<gene>
    <name evidence="1" type="ORF">E6C60_2379</name>
</gene>
<organism evidence="1 2">
    <name type="scientific">Paenibacillus algicola</name>
    <dbReference type="NCBI Taxonomy" id="2565926"/>
    <lineage>
        <taxon>Bacteria</taxon>
        <taxon>Bacillati</taxon>
        <taxon>Bacillota</taxon>
        <taxon>Bacilli</taxon>
        <taxon>Bacillales</taxon>
        <taxon>Paenibacillaceae</taxon>
        <taxon>Paenibacillus</taxon>
    </lineage>
</organism>
<evidence type="ECO:0000313" key="1">
    <source>
        <dbReference type="EMBL" id="QCT03091.1"/>
    </source>
</evidence>
<keyword evidence="2" id="KW-1185">Reference proteome</keyword>
<proteinExistence type="predicted"/>